<gene>
    <name evidence="1" type="ORF">SAMN05216587_101286</name>
</gene>
<dbReference type="InterPro" id="IPR057006">
    <property type="entry name" value="Phage_TAC_19"/>
</dbReference>
<dbReference type="Proteomes" id="UP000183843">
    <property type="component" value="Unassembled WGS sequence"/>
</dbReference>
<accession>A0A1I0V7N3</accession>
<protein>
    <recommendedName>
        <fullName evidence="3">Phage tail assembly chaperone protein, TAC</fullName>
    </recommendedName>
</protein>
<organism evidence="1 2">
    <name type="scientific">Selenomonas ruminantium</name>
    <dbReference type="NCBI Taxonomy" id="971"/>
    <lineage>
        <taxon>Bacteria</taxon>
        <taxon>Bacillati</taxon>
        <taxon>Bacillota</taxon>
        <taxon>Negativicutes</taxon>
        <taxon>Selenomonadales</taxon>
        <taxon>Selenomonadaceae</taxon>
        <taxon>Selenomonas</taxon>
    </lineage>
</organism>
<evidence type="ECO:0008006" key="3">
    <source>
        <dbReference type="Google" id="ProtNLM"/>
    </source>
</evidence>
<sequence length="104" mass="11947">MDTPQLKINGKIIQPAPPKMRVWREFLAFFDKDKGKMTVEDFLAEHIALIVLAFNQPEVTKESLDDTLDIAEVVPFTRELFQWLQAQTFAKLVNLPNEETEAGE</sequence>
<dbReference type="AlphaFoldDB" id="A0A1I0V7N3"/>
<proteinExistence type="predicted"/>
<evidence type="ECO:0000313" key="2">
    <source>
        <dbReference type="Proteomes" id="UP000183843"/>
    </source>
</evidence>
<reference evidence="1 2" key="1">
    <citation type="submission" date="2016-10" db="EMBL/GenBank/DDBJ databases">
        <authorList>
            <person name="de Groot N.N."/>
        </authorList>
    </citation>
    <scope>NUCLEOTIDE SEQUENCE [LARGE SCALE GENOMIC DNA]</scope>
    <source>
        <strain evidence="1 2">L14</strain>
    </source>
</reference>
<dbReference type="NCBIfam" id="NF047360">
    <property type="entry name" value="tail_chap_PVL"/>
    <property type="match status" value="1"/>
</dbReference>
<name>A0A1I0V7N3_SELRU</name>
<dbReference type="EMBL" id="FOJX01000001">
    <property type="protein sequence ID" value="SFA71556.1"/>
    <property type="molecule type" value="Genomic_DNA"/>
</dbReference>
<evidence type="ECO:0000313" key="1">
    <source>
        <dbReference type="EMBL" id="SFA71556.1"/>
    </source>
</evidence>
<dbReference type="RefSeq" id="WP_074812001.1">
    <property type="nucleotide sequence ID" value="NZ_FOJX01000001.1"/>
</dbReference>